<feature type="chain" id="PRO_5003040922" evidence="1">
    <location>
        <begin position="20"/>
        <end position="105"/>
    </location>
</feature>
<keyword evidence="3" id="KW-1185">Reference proteome</keyword>
<comment type="caution">
    <text evidence="2">The sequence shown here is derived from an EMBL/GenBank/DDBJ whole genome shotgun (WGS) entry which is preliminary data.</text>
</comment>
<organism evidence="2 3">
    <name type="scientific">Heterostelium pallidum (strain ATCC 26659 / Pp 5 / PN500)</name>
    <name type="common">Cellular slime mold</name>
    <name type="synonym">Polysphondylium pallidum</name>
    <dbReference type="NCBI Taxonomy" id="670386"/>
    <lineage>
        <taxon>Eukaryota</taxon>
        <taxon>Amoebozoa</taxon>
        <taxon>Evosea</taxon>
        <taxon>Eumycetozoa</taxon>
        <taxon>Dictyostelia</taxon>
        <taxon>Acytosteliales</taxon>
        <taxon>Acytosteliaceae</taxon>
        <taxon>Heterostelium</taxon>
    </lineage>
</organism>
<accession>D3B741</accession>
<proteinExistence type="predicted"/>
<sequence>MKGKIILTLLVLFVVGLYAQGCNRMACPQVSKSHCNANNGQFIERNLDARPVHHCCSFCLYRGEIGERCNSTSEITPESRGYRASCQDQYAVCHKNTGKCGPYVT</sequence>
<dbReference type="Proteomes" id="UP000001396">
    <property type="component" value="Unassembled WGS sequence"/>
</dbReference>
<dbReference type="AlphaFoldDB" id="D3B741"/>
<dbReference type="RefSeq" id="XP_020434701.1">
    <property type="nucleotide sequence ID" value="XM_020575181.1"/>
</dbReference>
<protein>
    <submittedName>
        <fullName evidence="2">Uncharacterized protein</fullName>
    </submittedName>
</protein>
<dbReference type="InParanoid" id="D3B741"/>
<name>D3B741_HETP5</name>
<dbReference type="GeneID" id="31359762"/>
<dbReference type="EMBL" id="ADBJ01000018">
    <property type="protein sequence ID" value="EFA82584.1"/>
    <property type="molecule type" value="Genomic_DNA"/>
</dbReference>
<feature type="signal peptide" evidence="1">
    <location>
        <begin position="1"/>
        <end position="19"/>
    </location>
</feature>
<evidence type="ECO:0000313" key="3">
    <source>
        <dbReference type="Proteomes" id="UP000001396"/>
    </source>
</evidence>
<keyword evidence="1" id="KW-0732">Signal</keyword>
<gene>
    <name evidence="2" type="ORF">PPL_04275</name>
</gene>
<evidence type="ECO:0000256" key="1">
    <source>
        <dbReference type="SAM" id="SignalP"/>
    </source>
</evidence>
<evidence type="ECO:0000313" key="2">
    <source>
        <dbReference type="EMBL" id="EFA82584.1"/>
    </source>
</evidence>
<reference evidence="2 3" key="1">
    <citation type="journal article" date="2011" name="Genome Res.">
        <title>Phylogeny-wide analysis of social amoeba genomes highlights ancient origins for complex intercellular communication.</title>
        <authorList>
            <person name="Heidel A.J."/>
            <person name="Lawal H.M."/>
            <person name="Felder M."/>
            <person name="Schilde C."/>
            <person name="Helps N.R."/>
            <person name="Tunggal B."/>
            <person name="Rivero F."/>
            <person name="John U."/>
            <person name="Schleicher M."/>
            <person name="Eichinger L."/>
            <person name="Platzer M."/>
            <person name="Noegel A.A."/>
            <person name="Schaap P."/>
            <person name="Gloeckner G."/>
        </authorList>
    </citation>
    <scope>NUCLEOTIDE SEQUENCE [LARGE SCALE GENOMIC DNA]</scope>
    <source>
        <strain evidence="3">ATCC 26659 / Pp 5 / PN500</strain>
    </source>
</reference>